<feature type="domain" description="Hemerythrin-like" evidence="1">
    <location>
        <begin position="19"/>
        <end position="136"/>
    </location>
</feature>
<dbReference type="PANTHER" id="PTHR38048">
    <property type="entry name" value="EXPRESSED PROTEIN"/>
    <property type="match status" value="1"/>
</dbReference>
<dbReference type="InterPro" id="IPR053206">
    <property type="entry name" value="Dimeric_xanthone_biosynth"/>
</dbReference>
<evidence type="ECO:0000313" key="2">
    <source>
        <dbReference type="EMBL" id="KAF7346967.1"/>
    </source>
</evidence>
<dbReference type="CDD" id="cd12108">
    <property type="entry name" value="Hr-like"/>
    <property type="match status" value="1"/>
</dbReference>
<keyword evidence="3" id="KW-1185">Reference proteome</keyword>
<dbReference type="EMBL" id="JACAZI010000012">
    <property type="protein sequence ID" value="KAF7346967.1"/>
    <property type="molecule type" value="Genomic_DNA"/>
</dbReference>
<reference evidence="2" key="1">
    <citation type="submission" date="2020-05" db="EMBL/GenBank/DDBJ databases">
        <title>Mycena genomes resolve the evolution of fungal bioluminescence.</title>
        <authorList>
            <person name="Tsai I.J."/>
        </authorList>
    </citation>
    <scope>NUCLEOTIDE SEQUENCE</scope>
    <source>
        <strain evidence="2">CCC161011</strain>
    </source>
</reference>
<dbReference type="InterPro" id="IPR012312">
    <property type="entry name" value="Hemerythrin-like"/>
</dbReference>
<dbReference type="OrthoDB" id="58416at2759"/>
<evidence type="ECO:0000259" key="1">
    <source>
        <dbReference type="Pfam" id="PF01814"/>
    </source>
</evidence>
<proteinExistence type="predicted"/>
<comment type="caution">
    <text evidence="2">The sequence shown here is derived from an EMBL/GenBank/DDBJ whole genome shotgun (WGS) entry which is preliminary data.</text>
</comment>
<accession>A0A8H6XTL9</accession>
<dbReference type="PANTHER" id="PTHR38048:SF2">
    <property type="entry name" value="HEMERYTHRIN-LIKE DOMAIN-CONTAINING PROTEIN"/>
    <property type="match status" value="1"/>
</dbReference>
<sequence length="215" mass="25102">MAPQQSAEEMLQYNMIHAHNTFKFGYDIITSRLDNPPMDDIKNFLGYCEAWVDSIEGHHQAEEEVVFPFLNRKMDFSEEQEQHKFIHSTLDALSKKLRAAKADPTTFNAAELKQTFQDFREPLYKHLDEEVAHIAPENMKVFDTKELLELNAALDKHAKSHGDPFLLVPYMRSHTPPELKDSWPPMPWVLRKVVIPYVLAKRYSGYWKYAPYAMS</sequence>
<protein>
    <recommendedName>
        <fullName evidence="1">Hemerythrin-like domain-containing protein</fullName>
    </recommendedName>
</protein>
<evidence type="ECO:0000313" key="3">
    <source>
        <dbReference type="Proteomes" id="UP000620124"/>
    </source>
</evidence>
<gene>
    <name evidence="2" type="ORF">MVEN_01449500</name>
</gene>
<organism evidence="2 3">
    <name type="scientific">Mycena venus</name>
    <dbReference type="NCBI Taxonomy" id="2733690"/>
    <lineage>
        <taxon>Eukaryota</taxon>
        <taxon>Fungi</taxon>
        <taxon>Dikarya</taxon>
        <taxon>Basidiomycota</taxon>
        <taxon>Agaricomycotina</taxon>
        <taxon>Agaricomycetes</taxon>
        <taxon>Agaricomycetidae</taxon>
        <taxon>Agaricales</taxon>
        <taxon>Marasmiineae</taxon>
        <taxon>Mycenaceae</taxon>
        <taxon>Mycena</taxon>
    </lineage>
</organism>
<dbReference type="Gene3D" id="1.20.120.520">
    <property type="entry name" value="nmb1532 protein domain like"/>
    <property type="match status" value="1"/>
</dbReference>
<dbReference type="AlphaFoldDB" id="A0A8H6XTL9"/>
<dbReference type="Pfam" id="PF01814">
    <property type="entry name" value="Hemerythrin"/>
    <property type="match status" value="1"/>
</dbReference>
<name>A0A8H6XTL9_9AGAR</name>
<dbReference type="Proteomes" id="UP000620124">
    <property type="component" value="Unassembled WGS sequence"/>
</dbReference>